<reference evidence="3 4" key="1">
    <citation type="journal article" date="2013" name="PLoS ONE">
        <title>Genomic Adaptation of the Lactobacillus casei Group.</title>
        <authorList>
            <person name="Toh H."/>
            <person name="Oshima K."/>
            <person name="Nakano A."/>
            <person name="Takahata M."/>
            <person name="Murakami M."/>
            <person name="Takaki T."/>
            <person name="Nishiyama H."/>
            <person name="Igimi S."/>
            <person name="Hattori M."/>
            <person name="Morita H."/>
        </authorList>
    </citation>
    <scope>NUCLEOTIDE SEQUENCE [LARGE SCALE GENOMIC DNA]</scope>
    <source>
        <strain evidence="3 4">ATCC 393</strain>
        <plasmid evidence="3">pLBCZ-1</plasmid>
    </source>
</reference>
<organism evidence="3 4">
    <name type="scientific">Lacticaseibacillus casei DSM 20011 = JCM 1134 = ATCC 393</name>
    <dbReference type="NCBI Taxonomy" id="1423732"/>
    <lineage>
        <taxon>Bacteria</taxon>
        <taxon>Bacillati</taxon>
        <taxon>Bacillota</taxon>
        <taxon>Bacilli</taxon>
        <taxon>Lactobacillales</taxon>
        <taxon>Lactobacillaceae</taxon>
        <taxon>Lacticaseibacillus</taxon>
    </lineage>
</organism>
<keyword evidence="1" id="KW-0812">Transmembrane</keyword>
<dbReference type="AlphaFoldDB" id="A0AAD1ASV7"/>
<feature type="domain" description="Transposase IS204/IS1001/IS1096/IS1165 DDE" evidence="2">
    <location>
        <begin position="162"/>
        <end position="417"/>
    </location>
</feature>
<evidence type="ECO:0000313" key="3">
    <source>
        <dbReference type="EMBL" id="BAN75915.1"/>
    </source>
</evidence>
<evidence type="ECO:0000256" key="1">
    <source>
        <dbReference type="SAM" id="Phobius"/>
    </source>
</evidence>
<evidence type="ECO:0000259" key="2">
    <source>
        <dbReference type="Pfam" id="PF01610"/>
    </source>
</evidence>
<dbReference type="PANTHER" id="PTHR33498:SF1">
    <property type="entry name" value="TRANSPOSASE FOR INSERTION SEQUENCE ELEMENT IS1557"/>
    <property type="match status" value="1"/>
</dbReference>
<proteinExistence type="predicted"/>
<gene>
    <name evidence="3" type="ORF">LBCZ_P1-0010</name>
</gene>
<keyword evidence="1" id="KW-1133">Transmembrane helix</keyword>
<dbReference type="PANTHER" id="PTHR33498">
    <property type="entry name" value="TRANSPOSASE FOR INSERTION SEQUENCE ELEMENT IS1557"/>
    <property type="match status" value="1"/>
</dbReference>
<sequence>MDNDIRILIGLTDLNVDFDPKAEQHFNETNLNGTTTITWNLLLTYATNCEKCGTPLVHNGTKMVTHQGPRSAFKFQNYRIRKQKFLCKKCGHTSIAHLTDIQPNNPIIDKVKQTAAMELSENVSQKHIALDNNISTQTVMRAAEGLFVYNKTNFHYLPQNIAFDDFKSGKFATSGMSMILIDSVNHHILDVMKERGAGQLRAYFNQYSPAARAAVKTITVDLFTPYRAMIKDLFPNANIVADRFHVVTQAYRELNKVRISVMKQFGSDSKEYRQLKRFWKLLMKHETALDYTSRKNRINFKHAYLTDKEVIDRLLALSDELRDAYAFYQGILYAIETRDEAELKSVLYPTKNDAQYRSLPKAMKKARRTIRKHFDEIINSFIYGFSNGPIEGSNNKIKAIKRTAYGFRSFKNFRLRILISFKNIFYSMNYKQKAADLNNVKSAAEARFKILNFTGHQYHLTLNRFKSLVFMKNPSVNSFTKILLGLTIMIFLIVVNTPQDL</sequence>
<dbReference type="InterPro" id="IPR047951">
    <property type="entry name" value="Transpos_ISL3"/>
</dbReference>
<keyword evidence="3" id="KW-0614">Plasmid</keyword>
<feature type="transmembrane region" description="Helical" evidence="1">
    <location>
        <begin position="478"/>
        <end position="495"/>
    </location>
</feature>
<keyword evidence="1" id="KW-0472">Membrane</keyword>
<name>A0AAD1ASV7_LACCA</name>
<evidence type="ECO:0000313" key="4">
    <source>
        <dbReference type="Proteomes" id="UP000015560"/>
    </source>
</evidence>
<geneLocation type="plasmid" evidence="4">
    <name>pLBCZ-1 DNA</name>
</geneLocation>
<dbReference type="EMBL" id="AP012545">
    <property type="protein sequence ID" value="BAN75915.1"/>
    <property type="molecule type" value="Genomic_DNA"/>
</dbReference>
<dbReference type="Pfam" id="PF01610">
    <property type="entry name" value="DDE_Tnp_ISL3"/>
    <property type="match status" value="1"/>
</dbReference>
<accession>A0AAD1ASV7</accession>
<protein>
    <submittedName>
        <fullName evidence="3">Transposase</fullName>
    </submittedName>
</protein>
<dbReference type="InterPro" id="IPR002560">
    <property type="entry name" value="Transposase_DDE"/>
</dbReference>
<dbReference type="Proteomes" id="UP000015560">
    <property type="component" value="Plasmid pLBCZ-1"/>
</dbReference>
<dbReference type="NCBIfam" id="NF033550">
    <property type="entry name" value="transpos_ISL3"/>
    <property type="match status" value="1"/>
</dbReference>